<evidence type="ECO:0000313" key="2">
    <source>
        <dbReference type="Proteomes" id="UP000002748"/>
    </source>
</evidence>
<accession>J6ELA6</accession>
<dbReference type="HOGENOM" id="CLU_1031303_0_0_1"/>
<gene>
    <name evidence="1" type="ORF">A1Q1_06571</name>
</gene>
<dbReference type="GeneID" id="25990083"/>
<proteinExistence type="predicted"/>
<organism evidence="1 2">
    <name type="scientific">Trichosporon asahii var. asahii (strain ATCC 90039 / CBS 2479 / JCM 2466 / KCTC 7840 / NBRC 103889/ NCYC 2677 / UAMH 7654)</name>
    <name type="common">Yeast</name>
    <dbReference type="NCBI Taxonomy" id="1186058"/>
    <lineage>
        <taxon>Eukaryota</taxon>
        <taxon>Fungi</taxon>
        <taxon>Dikarya</taxon>
        <taxon>Basidiomycota</taxon>
        <taxon>Agaricomycotina</taxon>
        <taxon>Tremellomycetes</taxon>
        <taxon>Trichosporonales</taxon>
        <taxon>Trichosporonaceae</taxon>
        <taxon>Trichosporon</taxon>
    </lineage>
</organism>
<dbReference type="Proteomes" id="UP000002748">
    <property type="component" value="Unassembled WGS sequence"/>
</dbReference>
<dbReference type="EMBL" id="ALBS01000339">
    <property type="protein sequence ID" value="EJT45039.1"/>
    <property type="molecule type" value="Genomic_DNA"/>
</dbReference>
<reference evidence="1 2" key="1">
    <citation type="journal article" date="2012" name="Eukaryot. Cell">
        <title>Draft genome sequence of CBS 2479, the standard type strain of Trichosporon asahii.</title>
        <authorList>
            <person name="Yang R.Y."/>
            <person name="Li H.T."/>
            <person name="Zhu H."/>
            <person name="Zhou G.P."/>
            <person name="Wang M."/>
            <person name="Wang L."/>
        </authorList>
    </citation>
    <scope>NUCLEOTIDE SEQUENCE [LARGE SCALE GENOMIC DNA]</scope>
    <source>
        <strain evidence="2">ATCC 90039 / CBS 2479 / JCM 2466 / KCTC 7840 / NCYC 2677 / UAMH 7654</strain>
    </source>
</reference>
<name>J6ELA6_TRIAS</name>
<dbReference type="RefSeq" id="XP_014176196.1">
    <property type="nucleotide sequence ID" value="XM_014320721.1"/>
</dbReference>
<protein>
    <submittedName>
        <fullName evidence="1">Uncharacterized protein</fullName>
    </submittedName>
</protein>
<comment type="caution">
    <text evidence="1">The sequence shown here is derived from an EMBL/GenBank/DDBJ whole genome shotgun (WGS) entry which is preliminary data.</text>
</comment>
<sequence>MGTAATLLGWGAWTLTFAALSSLIPPAASRLYWLAWTWLGTKVVWWTRWAAAASQLANSPTWPTAARNLMTLLPLHASTTPPPQPPDQCKRVGCVTSAAALPASVRQAPDPPPTLSPVGRQLRASHKGATPPVIQARQAAMPSILKIWGTLVAPPRLFPASRQLTARASSVAIRRTDTLWRAGTPVVGPGGGVEWSKRPSGATRWGGKGLSAASRRHEIRSERQCAGLDELYAAYTETTSPHVPPRPPLGFPCALLSSRPHWSLCICADR</sequence>
<dbReference type="KEGG" id="tasa:A1Q1_06571"/>
<evidence type="ECO:0000313" key="1">
    <source>
        <dbReference type="EMBL" id="EJT45039.1"/>
    </source>
</evidence>
<dbReference type="VEuPathDB" id="FungiDB:A1Q1_06571"/>
<dbReference type="AlphaFoldDB" id="J6ELA6"/>